<dbReference type="AlphaFoldDB" id="A0A2G2WU38"/>
<dbReference type="Proteomes" id="UP000224567">
    <property type="component" value="Unassembled WGS sequence"/>
</dbReference>
<evidence type="ECO:0000313" key="11">
    <source>
        <dbReference type="Proteomes" id="UP000224567"/>
    </source>
</evidence>
<evidence type="ECO:0000256" key="3">
    <source>
        <dbReference type="ARBA" id="ARBA00022737"/>
    </source>
</evidence>
<evidence type="ECO:0000256" key="7">
    <source>
        <dbReference type="PROSITE-ProRule" id="PRU00023"/>
    </source>
</evidence>
<dbReference type="InterPro" id="IPR036770">
    <property type="entry name" value="Ankyrin_rpt-contain_sf"/>
</dbReference>
<dbReference type="SMART" id="SM00248">
    <property type="entry name" value="ANK"/>
    <property type="match status" value="7"/>
</dbReference>
<evidence type="ECO:0000256" key="6">
    <source>
        <dbReference type="ARBA" id="ARBA00023136"/>
    </source>
</evidence>
<dbReference type="GO" id="GO:0005886">
    <property type="term" value="C:plasma membrane"/>
    <property type="evidence" value="ECO:0007669"/>
    <property type="project" value="TreeGrafter"/>
</dbReference>
<evidence type="ECO:0000256" key="4">
    <source>
        <dbReference type="ARBA" id="ARBA00022989"/>
    </source>
</evidence>
<evidence type="ECO:0000256" key="2">
    <source>
        <dbReference type="ARBA" id="ARBA00022692"/>
    </source>
</evidence>
<dbReference type="SUPFAM" id="SSF48403">
    <property type="entry name" value="Ankyrin repeat"/>
    <property type="match status" value="1"/>
</dbReference>
<dbReference type="Pfam" id="PF12796">
    <property type="entry name" value="Ank_2"/>
    <property type="match status" value="2"/>
</dbReference>
<accession>A0A2G2WU38</accession>
<feature type="repeat" description="ANK" evidence="7">
    <location>
        <begin position="320"/>
        <end position="352"/>
    </location>
</feature>
<sequence length="652" mass="72367">MDPTLYNAAVEGVRVGKVSHWLENGLSQVHPRFGLPVHAPVPVGPGREGGVRVGKNPTLVGEWTSGLLIWTWVILTSWRQVHPRFGFPVHAPVLVGPGREGGVRVGKVPYWLGNGLAQGPFLTEDNISNGDFSLAEYLKRDEENEYQVTTTGNTILHMAAHYGRSHFVAEAFKISPALLCHRNKKNETALHVAANEGHIEVVHLLLSIDEHHKETLMRMADDNGDMGDFSLAEYLKRDEENEYQVTPTGNTILHVAAHYGRSPFVAEALKISPALLCHWNNKNETALHVAANEGHIEVVHLLLSIDEHHKETLMRMADDNGDTALHKAVRSRHQDVARLLVKEDPELEFPFNKVRETPMYLAAESGLREALVEILNSCKQPTSSAGPLNRTPLHAAVIQEHTGLKEVVSDMLGWKRSSVYLPAGSENDWTTEIHIAAGACKSSKCGQLLKPRKWDKLVEDPDNDGNTPLHLLASSNFWGYVPLELKVHPRAKKTSYNKENKTPFDVAVSCTEWMADKDRIAPSLYNDFLNSIAQLGHRVLKQNQLDRQKIIFNQAKERDINIKGILSAAQMQLVVATLLIIVTFASGFTLPGGFESNDNIPNKGMTVLIKKASFCAFVMTDAIAFACSAGAIFSYFYMATNPRPMSYQDLGY</sequence>
<evidence type="ECO:0000313" key="10">
    <source>
        <dbReference type="EMBL" id="PHT48776.1"/>
    </source>
</evidence>
<dbReference type="STRING" id="33114.A0A2G2WU38"/>
<evidence type="ECO:0000256" key="1">
    <source>
        <dbReference type="ARBA" id="ARBA00004141"/>
    </source>
</evidence>
<keyword evidence="5 7" id="KW-0040">ANK repeat</keyword>
<keyword evidence="3" id="KW-0677">Repeat</keyword>
<dbReference type="InterPro" id="IPR026961">
    <property type="entry name" value="PGG_dom"/>
</dbReference>
<feature type="transmembrane region" description="Helical" evidence="8">
    <location>
        <begin position="573"/>
        <end position="594"/>
    </location>
</feature>
<organism evidence="10 11">
    <name type="scientific">Capsicum baccatum</name>
    <name type="common">Peruvian pepper</name>
    <dbReference type="NCBI Taxonomy" id="33114"/>
    <lineage>
        <taxon>Eukaryota</taxon>
        <taxon>Viridiplantae</taxon>
        <taxon>Streptophyta</taxon>
        <taxon>Embryophyta</taxon>
        <taxon>Tracheophyta</taxon>
        <taxon>Spermatophyta</taxon>
        <taxon>Magnoliopsida</taxon>
        <taxon>eudicotyledons</taxon>
        <taxon>Gunneridae</taxon>
        <taxon>Pentapetalae</taxon>
        <taxon>asterids</taxon>
        <taxon>lamiids</taxon>
        <taxon>Solanales</taxon>
        <taxon>Solanaceae</taxon>
        <taxon>Solanoideae</taxon>
        <taxon>Capsiceae</taxon>
        <taxon>Capsicum</taxon>
    </lineage>
</organism>
<dbReference type="PROSITE" id="PS50088">
    <property type="entry name" value="ANK_REPEAT"/>
    <property type="match status" value="3"/>
</dbReference>
<reference evidence="11" key="2">
    <citation type="journal article" date="2017" name="J. Anim. Genet.">
        <title>Multiple reference genome sequences of hot pepper reveal the massive evolution of plant disease resistance genes by retroduplication.</title>
        <authorList>
            <person name="Kim S."/>
            <person name="Park J."/>
            <person name="Yeom S.-I."/>
            <person name="Kim Y.-M."/>
            <person name="Seo E."/>
            <person name="Kim K.-T."/>
            <person name="Kim M.-S."/>
            <person name="Lee J.M."/>
            <person name="Cheong K."/>
            <person name="Shin H.-S."/>
            <person name="Kim S.-B."/>
            <person name="Han K."/>
            <person name="Lee J."/>
            <person name="Park M."/>
            <person name="Lee H.-A."/>
            <person name="Lee H.-Y."/>
            <person name="Lee Y."/>
            <person name="Oh S."/>
            <person name="Lee J.H."/>
            <person name="Choi E."/>
            <person name="Choi E."/>
            <person name="Lee S.E."/>
            <person name="Jeon J."/>
            <person name="Kim H."/>
            <person name="Choi G."/>
            <person name="Song H."/>
            <person name="Lee J."/>
            <person name="Lee S.-C."/>
            <person name="Kwon J.-K."/>
            <person name="Lee H.-Y."/>
            <person name="Koo N."/>
            <person name="Hong Y."/>
            <person name="Kim R.W."/>
            <person name="Kang W.-H."/>
            <person name="Huh J.H."/>
            <person name="Kang B.-C."/>
            <person name="Yang T.-J."/>
            <person name="Lee Y.-H."/>
            <person name="Bennetzen J.L."/>
            <person name="Choi D."/>
        </authorList>
    </citation>
    <scope>NUCLEOTIDE SEQUENCE [LARGE SCALE GENOMIC DNA]</scope>
    <source>
        <strain evidence="11">cv. PBC81</strain>
    </source>
</reference>
<feature type="domain" description="PGG" evidence="9">
    <location>
        <begin position="568"/>
        <end position="639"/>
    </location>
</feature>
<dbReference type="PANTHER" id="PTHR24186">
    <property type="entry name" value="PROTEIN PHOSPHATASE 1 REGULATORY SUBUNIT"/>
    <property type="match status" value="1"/>
</dbReference>
<evidence type="ECO:0000259" key="9">
    <source>
        <dbReference type="Pfam" id="PF13962"/>
    </source>
</evidence>
<dbReference type="PROSITE" id="PS50297">
    <property type="entry name" value="ANK_REP_REGION"/>
    <property type="match status" value="3"/>
</dbReference>
<protein>
    <recommendedName>
        <fullName evidence="9">PGG domain-containing protein</fullName>
    </recommendedName>
</protein>
<reference evidence="10 11" key="1">
    <citation type="journal article" date="2017" name="Genome Biol.">
        <title>New reference genome sequences of hot pepper reveal the massive evolution of plant disease-resistance genes by retroduplication.</title>
        <authorList>
            <person name="Kim S."/>
            <person name="Park J."/>
            <person name="Yeom S.I."/>
            <person name="Kim Y.M."/>
            <person name="Seo E."/>
            <person name="Kim K.T."/>
            <person name="Kim M.S."/>
            <person name="Lee J.M."/>
            <person name="Cheong K."/>
            <person name="Shin H.S."/>
            <person name="Kim S.B."/>
            <person name="Han K."/>
            <person name="Lee J."/>
            <person name="Park M."/>
            <person name="Lee H.A."/>
            <person name="Lee H.Y."/>
            <person name="Lee Y."/>
            <person name="Oh S."/>
            <person name="Lee J.H."/>
            <person name="Choi E."/>
            <person name="Choi E."/>
            <person name="Lee S.E."/>
            <person name="Jeon J."/>
            <person name="Kim H."/>
            <person name="Choi G."/>
            <person name="Song H."/>
            <person name="Lee J."/>
            <person name="Lee S.C."/>
            <person name="Kwon J.K."/>
            <person name="Lee H.Y."/>
            <person name="Koo N."/>
            <person name="Hong Y."/>
            <person name="Kim R.W."/>
            <person name="Kang W.H."/>
            <person name="Huh J.H."/>
            <person name="Kang B.C."/>
            <person name="Yang T.J."/>
            <person name="Lee Y.H."/>
            <person name="Bennetzen J.L."/>
            <person name="Choi D."/>
        </authorList>
    </citation>
    <scope>NUCLEOTIDE SEQUENCE [LARGE SCALE GENOMIC DNA]</scope>
    <source>
        <strain evidence="11">cv. PBC81</strain>
    </source>
</reference>
<evidence type="ECO:0000256" key="5">
    <source>
        <dbReference type="ARBA" id="ARBA00023043"/>
    </source>
</evidence>
<proteinExistence type="predicted"/>
<dbReference type="EMBL" id="MLFT02000005">
    <property type="protein sequence ID" value="PHT48776.1"/>
    <property type="molecule type" value="Genomic_DNA"/>
</dbReference>
<dbReference type="PANTHER" id="PTHR24186:SF50">
    <property type="entry name" value="ANKYRIN REPEAT-CONTAINING PROTEIN ITN1-LIKE ISOFORM X1"/>
    <property type="match status" value="1"/>
</dbReference>
<dbReference type="Gene3D" id="1.25.40.20">
    <property type="entry name" value="Ankyrin repeat-containing domain"/>
    <property type="match status" value="2"/>
</dbReference>
<feature type="repeat" description="ANK" evidence="7">
    <location>
        <begin position="282"/>
        <end position="304"/>
    </location>
</feature>
<name>A0A2G2WU38_CAPBA</name>
<dbReference type="InterPro" id="IPR002110">
    <property type="entry name" value="Ankyrin_rpt"/>
</dbReference>
<keyword evidence="4 8" id="KW-1133">Transmembrane helix</keyword>
<dbReference type="OrthoDB" id="1847170at2759"/>
<gene>
    <name evidence="10" type="ORF">CQW23_12984</name>
</gene>
<dbReference type="Pfam" id="PF13962">
    <property type="entry name" value="PGG"/>
    <property type="match status" value="1"/>
</dbReference>
<feature type="transmembrane region" description="Helical" evidence="8">
    <location>
        <begin position="614"/>
        <end position="637"/>
    </location>
</feature>
<comment type="subcellular location">
    <subcellularLocation>
        <location evidence="1">Membrane</location>
        <topology evidence="1">Multi-pass membrane protein</topology>
    </subcellularLocation>
</comment>
<keyword evidence="2 8" id="KW-0812">Transmembrane</keyword>
<evidence type="ECO:0000256" key="8">
    <source>
        <dbReference type="SAM" id="Phobius"/>
    </source>
</evidence>
<comment type="caution">
    <text evidence="10">The sequence shown here is derived from an EMBL/GenBank/DDBJ whole genome shotgun (WGS) entry which is preliminary data.</text>
</comment>
<keyword evidence="6 8" id="KW-0472">Membrane</keyword>
<keyword evidence="11" id="KW-1185">Reference proteome</keyword>
<feature type="repeat" description="ANK" evidence="7">
    <location>
        <begin position="185"/>
        <end position="207"/>
    </location>
</feature>